<evidence type="ECO:0000256" key="3">
    <source>
        <dbReference type="ARBA" id="ARBA00022679"/>
    </source>
</evidence>
<comment type="similarity">
    <text evidence="1">Belongs to the ATG10 family.</text>
</comment>
<proteinExistence type="inferred from homology"/>
<dbReference type="GO" id="GO:0032446">
    <property type="term" value="P:protein modification by small protein conjugation"/>
    <property type="evidence" value="ECO:0007669"/>
    <property type="project" value="TreeGrafter"/>
</dbReference>
<evidence type="ECO:0000256" key="6">
    <source>
        <dbReference type="ARBA" id="ARBA00023006"/>
    </source>
</evidence>
<accession>A0A5E8BR31</accession>
<keyword evidence="3" id="KW-0808">Transferase</keyword>
<protein>
    <recommendedName>
        <fullName evidence="2">Ubiquitin-like-conjugating enzyme ATG10</fullName>
    </recommendedName>
    <alternativeName>
        <fullName evidence="7">Autophagy-related protein 10</fullName>
    </alternativeName>
</protein>
<keyword evidence="5" id="KW-0653">Protein transport</keyword>
<evidence type="ECO:0000256" key="2">
    <source>
        <dbReference type="ARBA" id="ARBA00021099"/>
    </source>
</evidence>
<name>A0A5E8BR31_9ASCO</name>
<dbReference type="GO" id="GO:0015031">
    <property type="term" value="P:protein transport"/>
    <property type="evidence" value="ECO:0007669"/>
    <property type="project" value="UniProtKB-KW"/>
</dbReference>
<evidence type="ECO:0000256" key="5">
    <source>
        <dbReference type="ARBA" id="ARBA00022927"/>
    </source>
</evidence>
<dbReference type="GO" id="GO:0000045">
    <property type="term" value="P:autophagosome assembly"/>
    <property type="evidence" value="ECO:0007669"/>
    <property type="project" value="TreeGrafter"/>
</dbReference>
<gene>
    <name evidence="8" type="ORF">SAPINGB_P003757</name>
</gene>
<organism evidence="8 9">
    <name type="scientific">Magnusiomyces paraingens</name>
    <dbReference type="NCBI Taxonomy" id="2606893"/>
    <lineage>
        <taxon>Eukaryota</taxon>
        <taxon>Fungi</taxon>
        <taxon>Dikarya</taxon>
        <taxon>Ascomycota</taxon>
        <taxon>Saccharomycotina</taxon>
        <taxon>Dipodascomycetes</taxon>
        <taxon>Dipodascales</taxon>
        <taxon>Dipodascaceae</taxon>
        <taxon>Magnusiomyces</taxon>
    </lineage>
</organism>
<evidence type="ECO:0000313" key="8">
    <source>
        <dbReference type="EMBL" id="VVT53803.1"/>
    </source>
</evidence>
<reference evidence="8 9" key="1">
    <citation type="submission" date="2019-09" db="EMBL/GenBank/DDBJ databases">
        <authorList>
            <person name="Brejova B."/>
        </authorList>
    </citation>
    <scope>NUCLEOTIDE SEQUENCE [LARGE SCALE GENOMIC DNA]</scope>
</reference>
<dbReference type="Proteomes" id="UP000398389">
    <property type="component" value="Unassembled WGS sequence"/>
</dbReference>
<dbReference type="PANTHER" id="PTHR14957:SF1">
    <property type="entry name" value="UBIQUITIN-LIKE-CONJUGATING ENZYME ATG10"/>
    <property type="match status" value="1"/>
</dbReference>
<dbReference type="GO" id="GO:0000422">
    <property type="term" value="P:autophagy of mitochondrion"/>
    <property type="evidence" value="ECO:0007669"/>
    <property type="project" value="TreeGrafter"/>
</dbReference>
<dbReference type="InterPro" id="IPR007135">
    <property type="entry name" value="Atg3/Atg10"/>
</dbReference>
<dbReference type="Pfam" id="PF03987">
    <property type="entry name" value="Autophagy_act_C"/>
    <property type="match status" value="1"/>
</dbReference>
<dbReference type="OrthoDB" id="4089664at2759"/>
<evidence type="ECO:0000256" key="7">
    <source>
        <dbReference type="ARBA" id="ARBA00029833"/>
    </source>
</evidence>
<keyword evidence="4" id="KW-0833">Ubl conjugation pathway</keyword>
<keyword evidence="6" id="KW-0072">Autophagy</keyword>
<evidence type="ECO:0000256" key="4">
    <source>
        <dbReference type="ARBA" id="ARBA00022786"/>
    </source>
</evidence>
<dbReference type="GO" id="GO:0061651">
    <property type="term" value="F:Atg12 conjugating enzyme activity"/>
    <property type="evidence" value="ECO:0007669"/>
    <property type="project" value="TreeGrafter"/>
</dbReference>
<keyword evidence="5" id="KW-0813">Transport</keyword>
<dbReference type="PANTHER" id="PTHR14957">
    <property type="entry name" value="UBIQUITIN-LIKE-CONJUGATING ENZYME ATG10"/>
    <property type="match status" value="1"/>
</dbReference>
<dbReference type="GeneID" id="43582573"/>
<dbReference type="EMBL" id="CABVLU010000003">
    <property type="protein sequence ID" value="VVT53803.1"/>
    <property type="molecule type" value="Genomic_DNA"/>
</dbReference>
<evidence type="ECO:0000313" key="9">
    <source>
        <dbReference type="Proteomes" id="UP000398389"/>
    </source>
</evidence>
<dbReference type="GO" id="GO:0005829">
    <property type="term" value="C:cytosol"/>
    <property type="evidence" value="ECO:0007669"/>
    <property type="project" value="TreeGrafter"/>
</dbReference>
<keyword evidence="9" id="KW-1185">Reference proteome</keyword>
<dbReference type="RefSeq" id="XP_031854364.1">
    <property type="nucleotide sequence ID" value="XM_031998473.1"/>
</dbReference>
<sequence length="186" mass="21026">MSIYYNLYTAILKASSETILSWPQGPNIPFFTIKQTRKSKTNPQCLVITSYSVTPWTADPEIPVLYFSVTRVPDTTTDDNNTYTDDDTDCNSIDLNTLPQDTFLTDPEDIIAELVPEPYADEINKTLPALSQGIHPYTGLPVFFLHPCATQDLLKIIESPDPVLTMYRWLQTFGRVVSLDIPEYVP</sequence>
<evidence type="ECO:0000256" key="1">
    <source>
        <dbReference type="ARBA" id="ARBA00005696"/>
    </source>
</evidence>
<dbReference type="AlphaFoldDB" id="A0A5E8BR31"/>